<feature type="domain" description="HTH deoR-type" evidence="3">
    <location>
        <begin position="46"/>
        <end position="101"/>
    </location>
</feature>
<keyword evidence="5" id="KW-1185">Reference proteome</keyword>
<accession>A0ABQ3V247</accession>
<dbReference type="SUPFAM" id="SSF46785">
    <property type="entry name" value="Winged helix' DNA-binding domain"/>
    <property type="match status" value="1"/>
</dbReference>
<dbReference type="InterPro" id="IPR051534">
    <property type="entry name" value="CBASS_pafABC_assoc_protein"/>
</dbReference>
<evidence type="ECO:0000313" key="5">
    <source>
        <dbReference type="Proteomes" id="UP000654345"/>
    </source>
</evidence>
<dbReference type="PROSITE" id="PS51000">
    <property type="entry name" value="HTH_DEOR_2"/>
    <property type="match status" value="1"/>
</dbReference>
<dbReference type="Gene3D" id="1.10.10.10">
    <property type="entry name" value="Winged helix-like DNA-binding domain superfamily/Winged helix DNA-binding domain"/>
    <property type="match status" value="1"/>
</dbReference>
<proteinExistence type="predicted"/>
<protein>
    <recommendedName>
        <fullName evidence="3">HTH deoR-type domain-containing protein</fullName>
    </recommendedName>
</protein>
<evidence type="ECO:0000313" key="4">
    <source>
        <dbReference type="EMBL" id="GHO58959.1"/>
    </source>
</evidence>
<dbReference type="Proteomes" id="UP000654345">
    <property type="component" value="Unassembled WGS sequence"/>
</dbReference>
<gene>
    <name evidence="4" type="ORF">KSB_74340</name>
</gene>
<name>A0ABQ3V247_9CHLR</name>
<sequence length="132" mass="15241">MNEEDKPAKLYLTAIQGDWSLTLFVRDCCYTERRLRVWQQRRTSLKFDRLLALVFLLQRYPHLTARELAARLQVSERTLYRDINDLSLAGVPIYGEGGPGGGYTLLPDYHLHIAGLNEEELSTLFSLKAKDR</sequence>
<dbReference type="EMBL" id="BNJG01000003">
    <property type="protein sequence ID" value="GHO58959.1"/>
    <property type="molecule type" value="Genomic_DNA"/>
</dbReference>
<dbReference type="InterPro" id="IPR001034">
    <property type="entry name" value="DeoR_HTH"/>
</dbReference>
<dbReference type="InterPro" id="IPR036388">
    <property type="entry name" value="WH-like_DNA-bd_sf"/>
</dbReference>
<evidence type="ECO:0000256" key="1">
    <source>
        <dbReference type="ARBA" id="ARBA00023015"/>
    </source>
</evidence>
<evidence type="ECO:0000259" key="3">
    <source>
        <dbReference type="PROSITE" id="PS51000"/>
    </source>
</evidence>
<dbReference type="InterPro" id="IPR013196">
    <property type="entry name" value="HTH_11"/>
</dbReference>
<keyword evidence="1" id="KW-0805">Transcription regulation</keyword>
<dbReference type="Pfam" id="PF08279">
    <property type="entry name" value="HTH_11"/>
    <property type="match status" value="1"/>
</dbReference>
<comment type="caution">
    <text evidence="4">The sequence shown here is derived from an EMBL/GenBank/DDBJ whole genome shotgun (WGS) entry which is preliminary data.</text>
</comment>
<organism evidence="4 5">
    <name type="scientific">Ktedonobacter robiniae</name>
    <dbReference type="NCBI Taxonomy" id="2778365"/>
    <lineage>
        <taxon>Bacteria</taxon>
        <taxon>Bacillati</taxon>
        <taxon>Chloroflexota</taxon>
        <taxon>Ktedonobacteria</taxon>
        <taxon>Ktedonobacterales</taxon>
        <taxon>Ktedonobacteraceae</taxon>
        <taxon>Ktedonobacter</taxon>
    </lineage>
</organism>
<dbReference type="PANTHER" id="PTHR34580:SF1">
    <property type="entry name" value="PROTEIN PAFC"/>
    <property type="match status" value="1"/>
</dbReference>
<evidence type="ECO:0000256" key="2">
    <source>
        <dbReference type="ARBA" id="ARBA00023163"/>
    </source>
</evidence>
<keyword evidence="2" id="KW-0804">Transcription</keyword>
<dbReference type="InterPro" id="IPR036390">
    <property type="entry name" value="WH_DNA-bd_sf"/>
</dbReference>
<reference evidence="4 5" key="1">
    <citation type="journal article" date="2021" name="Int. J. Syst. Evol. Microbiol.">
        <title>Reticulibacter mediterranei gen. nov., sp. nov., within the new family Reticulibacteraceae fam. nov., and Ktedonospora formicarum gen. nov., sp. nov., Ktedonobacter robiniae sp. nov., Dictyobacter formicarum sp. nov. and Dictyobacter arantiisoli sp. nov., belonging to the class Ktedonobacteria.</title>
        <authorList>
            <person name="Yabe S."/>
            <person name="Zheng Y."/>
            <person name="Wang C.M."/>
            <person name="Sakai Y."/>
            <person name="Abe K."/>
            <person name="Yokota A."/>
            <person name="Donadio S."/>
            <person name="Cavaletti L."/>
            <person name="Monciardini P."/>
        </authorList>
    </citation>
    <scope>NUCLEOTIDE SEQUENCE [LARGE SCALE GENOMIC DNA]</scope>
    <source>
        <strain evidence="4 5">SOSP1-30</strain>
    </source>
</reference>
<dbReference type="PANTHER" id="PTHR34580">
    <property type="match status" value="1"/>
</dbReference>